<organism evidence="1 2">
    <name type="scientific">Paramecium bursaria Chlorella virus IL3A</name>
    <name type="common">PBCV-IL3A</name>
    <dbReference type="NCBI Taxonomy" id="46019"/>
    <lineage>
        <taxon>Viruses</taxon>
        <taxon>Varidnaviria</taxon>
        <taxon>Bamfordvirae</taxon>
        <taxon>Nucleocytoviricota</taxon>
        <taxon>Megaviricetes</taxon>
        <taxon>Algavirales</taxon>
        <taxon>Phycodnaviridae</taxon>
        <taxon>Chlorovirus</taxon>
        <taxon>Chlorovirus illinoense</taxon>
    </lineage>
</organism>
<organismHost>
    <name type="scientific">Chlorella</name>
    <dbReference type="NCBI Taxonomy" id="3071"/>
</organismHost>
<sequence>MDFRDISPRSLIWRRGAKGVIYANRNSGDKKIQFQIPKCNCQVSVHSPGMFRLEMKLNPTDPIHQQFIRWIADLEESCKGPWGNLRKSSTIYNNGIRFMFFADTNAFDSSGTLSADYLNAKSAGAIISLVGLWTTQEKYGLKFKVDQFKFDTISIPYPDIDEHEVTPNNENKFLFLDDE</sequence>
<protein>
    <submittedName>
        <fullName evidence="1">Uncharacterized protein</fullName>
    </submittedName>
</protein>
<gene>
    <name evidence="1" type="primary">IL-3A_465R</name>
    <name evidence="1" type="ORF">PBCVIL3A_465R</name>
</gene>
<proteinExistence type="predicted"/>
<name>M1H5E0_PBCVI</name>
<reference evidence="1 2" key="1">
    <citation type="submission" date="2012-10" db="EMBL/GenBank/DDBJ databases">
        <title>Towards defining the chloroviruses: a genomic journey through a genus of large DNA viruses.</title>
        <authorList>
            <person name="Jeanniard A."/>
            <person name="Dunigan D.D."/>
            <person name="Gurnon J.R."/>
            <person name="Agarkova I."/>
            <person name="Kang M."/>
            <person name="Vitek J."/>
            <person name="Duncan G."/>
            <person name="McClung O.W."/>
            <person name="Larsen M."/>
            <person name="Claverie J.-M."/>
            <person name="Van Etten J.L."/>
            <person name="Blanc G."/>
        </authorList>
    </citation>
    <scope>NUCLEOTIDE SEQUENCE [LARGE SCALE GENOMIC DNA]</scope>
</reference>
<evidence type="ECO:0000313" key="1">
    <source>
        <dbReference type="EMBL" id="AGE53923.1"/>
    </source>
</evidence>
<accession>M1H5E0</accession>
<dbReference type="Proteomes" id="UP000247091">
    <property type="component" value="Segment"/>
</dbReference>
<dbReference type="EMBL" id="JX997169">
    <property type="protein sequence ID" value="AGE53923.1"/>
    <property type="molecule type" value="Genomic_DNA"/>
</dbReference>
<evidence type="ECO:0000313" key="2">
    <source>
        <dbReference type="Proteomes" id="UP000247091"/>
    </source>
</evidence>